<dbReference type="EMBL" id="DTAI01000079">
    <property type="protein sequence ID" value="HGN36441.1"/>
    <property type="molecule type" value="Genomic_DNA"/>
</dbReference>
<accession>A0A7J3JTQ0</accession>
<evidence type="ECO:0000313" key="2">
    <source>
        <dbReference type="EMBL" id="HGN36441.1"/>
    </source>
</evidence>
<reference evidence="3" key="1">
    <citation type="journal article" date="2020" name="mSystems">
        <title>Genome- and Community-Level Interaction Insights into Carbon Utilization and Element Cycling Functions of Hydrothermarchaeota in Hydrothermal Sediment.</title>
        <authorList>
            <person name="Zhou Z."/>
            <person name="Liu Y."/>
            <person name="Xu W."/>
            <person name="Pan J."/>
            <person name="Luo Z.H."/>
            <person name="Li M."/>
        </authorList>
    </citation>
    <scope>NUCLEOTIDE SEQUENCE [LARGE SCALE GENOMIC DNA]</scope>
    <source>
        <strain evidence="2">SpSt-618</strain>
        <strain evidence="3">SpSt-657</strain>
    </source>
</reference>
<dbReference type="PANTHER" id="PTHR43449:SF1">
    <property type="entry name" value="POLYMERASE BETA NUCLEOTIDYLTRANSFERASE DOMAIN-CONTAINING PROTEIN"/>
    <property type="match status" value="1"/>
</dbReference>
<dbReference type="InterPro" id="IPR002934">
    <property type="entry name" value="Polymerase_NTP_transf_dom"/>
</dbReference>
<evidence type="ECO:0000259" key="1">
    <source>
        <dbReference type="Pfam" id="PF01909"/>
    </source>
</evidence>
<dbReference type="AlphaFoldDB" id="A0A7J3JTQ0"/>
<dbReference type="Pfam" id="PF01909">
    <property type="entry name" value="NTP_transf_2"/>
    <property type="match status" value="1"/>
</dbReference>
<evidence type="ECO:0000313" key="3">
    <source>
        <dbReference type="EMBL" id="HGQ19054.1"/>
    </source>
</evidence>
<dbReference type="Gene3D" id="3.30.460.10">
    <property type="entry name" value="Beta Polymerase, domain 2"/>
    <property type="match status" value="1"/>
</dbReference>
<dbReference type="GO" id="GO:0016779">
    <property type="term" value="F:nucleotidyltransferase activity"/>
    <property type="evidence" value="ECO:0007669"/>
    <property type="project" value="InterPro"/>
</dbReference>
<dbReference type="PANTHER" id="PTHR43449">
    <property type="entry name" value="NUCLEOTIDYLTRANSFERASE"/>
    <property type="match status" value="1"/>
</dbReference>
<proteinExistence type="predicted"/>
<feature type="domain" description="Polymerase nucleotidyl transferase" evidence="1">
    <location>
        <begin position="7"/>
        <end position="51"/>
    </location>
</feature>
<dbReference type="CDD" id="cd05403">
    <property type="entry name" value="NT_KNTase_like"/>
    <property type="match status" value="1"/>
</dbReference>
<protein>
    <submittedName>
        <fullName evidence="3">Nucleotidyltransferase domain-containing protein</fullName>
    </submittedName>
</protein>
<dbReference type="EMBL" id="DTBZ01000167">
    <property type="protein sequence ID" value="HGQ19054.1"/>
    <property type="molecule type" value="Genomic_DNA"/>
</dbReference>
<name>A0A7J3JTQ0_9CREN</name>
<organism evidence="3">
    <name type="scientific">Ignisphaera aggregans</name>
    <dbReference type="NCBI Taxonomy" id="334771"/>
    <lineage>
        <taxon>Archaea</taxon>
        <taxon>Thermoproteota</taxon>
        <taxon>Thermoprotei</taxon>
        <taxon>Desulfurococcales</taxon>
        <taxon>Desulfurococcaceae</taxon>
        <taxon>Ignisphaera</taxon>
    </lineage>
</organism>
<gene>
    <name evidence="2" type="ORF">ENT87_02690</name>
    <name evidence="3" type="ORF">ENU30_08825</name>
</gene>
<comment type="caution">
    <text evidence="3">The sequence shown here is derived from an EMBL/GenBank/DDBJ whole genome shotgun (WGS) entry which is preliminary data.</text>
</comment>
<dbReference type="InterPro" id="IPR043519">
    <property type="entry name" value="NT_sf"/>
</dbReference>
<dbReference type="SUPFAM" id="SSF81301">
    <property type="entry name" value="Nucleotidyltransferase"/>
    <property type="match status" value="1"/>
</dbReference>
<keyword evidence="3" id="KW-0808">Transferase</keyword>
<sequence length="106" mass="12187">MGMDRDIEKIIEVLKDSIPDVKIVLFGSRARGNALKTSDIDIIVVSRVFETMHFTDRASYILKILWKNRALPKVDIDILCYTPEEFEKKKKEIGIVREALSHGIEL</sequence>